<evidence type="ECO:0000313" key="3">
    <source>
        <dbReference type="Proteomes" id="UP000825890"/>
    </source>
</evidence>
<evidence type="ECO:0000313" key="2">
    <source>
        <dbReference type="EMBL" id="GIZ48885.1"/>
    </source>
</evidence>
<feature type="compositionally biased region" description="Polar residues" evidence="1">
    <location>
        <begin position="796"/>
        <end position="808"/>
    </location>
</feature>
<feature type="compositionally biased region" description="Low complexity" evidence="1">
    <location>
        <begin position="693"/>
        <end position="704"/>
    </location>
</feature>
<protein>
    <submittedName>
        <fullName evidence="2">Uncharacterized protein</fullName>
    </submittedName>
</protein>
<dbReference type="RefSeq" id="XP_044663372.1">
    <property type="nucleotide sequence ID" value="XM_044807437.1"/>
</dbReference>
<feature type="compositionally biased region" description="Basic residues" evidence="1">
    <location>
        <begin position="946"/>
        <end position="959"/>
    </location>
</feature>
<feature type="compositionally biased region" description="Pro residues" evidence="1">
    <location>
        <begin position="778"/>
        <end position="788"/>
    </location>
</feature>
<dbReference type="EMBL" id="BOLY01000008">
    <property type="protein sequence ID" value="GIZ48885.1"/>
    <property type="molecule type" value="Genomic_DNA"/>
</dbReference>
<feature type="compositionally biased region" description="Polar residues" evidence="1">
    <location>
        <begin position="753"/>
        <end position="776"/>
    </location>
</feature>
<keyword evidence="3" id="KW-1185">Reference proteome</keyword>
<feature type="compositionally biased region" description="Basic residues" evidence="1">
    <location>
        <begin position="879"/>
        <end position="893"/>
    </location>
</feature>
<dbReference type="OrthoDB" id="3648055at2759"/>
<evidence type="ECO:0000256" key="1">
    <source>
        <dbReference type="SAM" id="MobiDB-lite"/>
    </source>
</evidence>
<feature type="compositionally biased region" description="Gly residues" evidence="1">
    <location>
        <begin position="580"/>
        <end position="593"/>
    </location>
</feature>
<reference evidence="2 3" key="1">
    <citation type="submission" date="2021-01" db="EMBL/GenBank/DDBJ databases">
        <title>Cercospora kikuchii MAFF 305040 whole genome shotgun sequence.</title>
        <authorList>
            <person name="Kashiwa T."/>
            <person name="Suzuki T."/>
        </authorList>
    </citation>
    <scope>NUCLEOTIDE SEQUENCE [LARGE SCALE GENOMIC DNA]</scope>
    <source>
        <strain evidence="2 3">MAFF 305040</strain>
    </source>
</reference>
<feature type="compositionally biased region" description="Basic and acidic residues" evidence="1">
    <location>
        <begin position="558"/>
        <end position="579"/>
    </location>
</feature>
<feature type="compositionally biased region" description="Basic and acidic residues" evidence="1">
    <location>
        <begin position="832"/>
        <end position="849"/>
    </location>
</feature>
<feature type="compositionally biased region" description="Pro residues" evidence="1">
    <location>
        <begin position="664"/>
        <end position="673"/>
    </location>
</feature>
<sequence length="959" mass="107316">MRQLDHNLFVAAYIQDVGCKQTGYCSASFLSTSVTMGNNASKPTEDIAPVEAQEVLDQDLPDYDDQLDDASSDTASIRDDWSHDGNYDRIIDVGSSFDRHEEAIFAQQVDQMHAHNDIIASAFADELRWVEDNERDILSAWLSASKIYRDAFASRAPESFEATADLIEDEWRATVKRESCLPVEDVADLNYKLSDPSYITTRLLNQGLPQQLIPLFVDYLQMGFDYQDLLLEFTDEFAVHGGDLEATKEYLESIFDPCDPYHRIYWAVPWLAGRNNDDECYPHVKVASPSGQLRSPERGAFKALSNILPNAPGLETSPTQVSPAQSFIRFPSSSPNIPPSPFTPRNDNNFIIRNMCKDFRWLAKRGWPPQASWKFITAMVRTRISSSGDDIGRAIDSVYGTMHLYTDSRLVKLEIHQWRDLALLVELRPTLEELPTDELRDRMTKIVEDAMARDFDFYWTIEQWHLAFKDNSISRRQSVRAISDVRNGLENFRGFILEQNAEEVLREWAPRLFHCLDRDSDDEDDDPPARSPHPTFEEVMNGLFDGPDSDQDGSGDGGSDHNGSDHDGSDHGGSDHDGSGYDGSGYDGSGYDGFGHDSSEPEDEDADDTEMSSSESEPSSTEEADIVSDDISMRSTEEGSRYSPRLEGDENDSGEEEIVVGSPRAPPSSPPAPLRSSPLRSLWNAVNPGQPLSSSRASQATATTWHTARNSPYNSSPPARQWSSSPPRLPSTPRLLPTSPNYAPTPSPIQYLPTRNASSPISSYHTAFGTSPNRVHTTPPPFSPPMPSTPRASDIQGPTSPPFAQTFDTLVRSSTPTSNRRRPTPRHRDRRIQRVDNLRYENRLEEPRRLPNTPTASHLPPRPRDRTRTPSRACPTCGRRWRDRSQSRSKSKSKSASPAPAPAPAAERTTEGRVEKTPPPTKQQRKKKTKKTPSSSQPAVDSGKRYPMRNRKAPARYEG</sequence>
<gene>
    <name evidence="2" type="ORF">CKM354_001192800</name>
</gene>
<feature type="compositionally biased region" description="Polar residues" evidence="1">
    <location>
        <begin position="705"/>
        <end position="722"/>
    </location>
</feature>
<dbReference type="AlphaFoldDB" id="A0A9P3FLD7"/>
<feature type="compositionally biased region" description="Acidic residues" evidence="1">
    <location>
        <begin position="649"/>
        <end position="658"/>
    </location>
</feature>
<dbReference type="Proteomes" id="UP000825890">
    <property type="component" value="Unassembled WGS sequence"/>
</dbReference>
<feature type="compositionally biased region" description="Basic and acidic residues" evidence="1">
    <location>
        <begin position="631"/>
        <end position="648"/>
    </location>
</feature>
<organism evidence="2 3">
    <name type="scientific">Cercospora kikuchii</name>
    <dbReference type="NCBI Taxonomy" id="84275"/>
    <lineage>
        <taxon>Eukaryota</taxon>
        <taxon>Fungi</taxon>
        <taxon>Dikarya</taxon>
        <taxon>Ascomycota</taxon>
        <taxon>Pezizomycotina</taxon>
        <taxon>Dothideomycetes</taxon>
        <taxon>Dothideomycetidae</taxon>
        <taxon>Mycosphaerellales</taxon>
        <taxon>Mycosphaerellaceae</taxon>
        <taxon>Cercospora</taxon>
    </lineage>
</organism>
<feature type="compositionally biased region" description="Basic residues" evidence="1">
    <location>
        <begin position="819"/>
        <end position="831"/>
    </location>
</feature>
<feature type="compositionally biased region" description="Low complexity" evidence="1">
    <location>
        <begin position="723"/>
        <end position="740"/>
    </location>
</feature>
<comment type="caution">
    <text evidence="2">The sequence shown here is derived from an EMBL/GenBank/DDBJ whole genome shotgun (WGS) entry which is preliminary data.</text>
</comment>
<proteinExistence type="predicted"/>
<feature type="compositionally biased region" description="Acidic residues" evidence="1">
    <location>
        <begin position="600"/>
        <end position="610"/>
    </location>
</feature>
<feature type="region of interest" description="Disordered" evidence="1">
    <location>
        <begin position="519"/>
        <end position="959"/>
    </location>
</feature>
<dbReference type="GeneID" id="68297503"/>
<name>A0A9P3FLD7_9PEZI</name>
<accession>A0A9P3FLD7</accession>